<dbReference type="GO" id="GO:0052689">
    <property type="term" value="F:carboxylic ester hydrolase activity"/>
    <property type="evidence" value="ECO:0007669"/>
    <property type="project" value="UniProtKB-KW"/>
</dbReference>
<dbReference type="EC" id="3.1.1.-" evidence="6"/>
<protein>
    <recommendedName>
        <fullName evidence="6">Carboxylic ester hydrolase</fullName>
        <ecNumber evidence="6">3.1.1.-</ecNumber>
    </recommendedName>
</protein>
<feature type="chain" id="PRO_5033097206" description="Carboxylic ester hydrolase" evidence="6">
    <location>
        <begin position="20"/>
        <end position="564"/>
    </location>
</feature>
<proteinExistence type="inferred from homology"/>
<feature type="signal peptide" evidence="6">
    <location>
        <begin position="1"/>
        <end position="19"/>
    </location>
</feature>
<keyword evidence="2" id="KW-0719">Serine esterase</keyword>
<gene>
    <name evidence="8" type="ORF">HCN44_007414</name>
</gene>
<evidence type="ECO:0000313" key="8">
    <source>
        <dbReference type="EMBL" id="KAF7989104.1"/>
    </source>
</evidence>
<comment type="caution">
    <text evidence="8">The sequence shown here is derived from an EMBL/GenBank/DDBJ whole genome shotgun (WGS) entry which is preliminary data.</text>
</comment>
<dbReference type="PROSITE" id="PS00941">
    <property type="entry name" value="CARBOXYLESTERASE_B_2"/>
    <property type="match status" value="1"/>
</dbReference>
<dbReference type="InterPro" id="IPR050309">
    <property type="entry name" value="Type-B_Carboxylest/Lipase"/>
</dbReference>
<feature type="domain" description="Carboxylesterase type B" evidence="7">
    <location>
        <begin position="23"/>
        <end position="543"/>
    </location>
</feature>
<keyword evidence="4" id="KW-1015">Disulfide bond</keyword>
<keyword evidence="5" id="KW-0325">Glycoprotein</keyword>
<evidence type="ECO:0000256" key="6">
    <source>
        <dbReference type="RuleBase" id="RU361235"/>
    </source>
</evidence>
<dbReference type="InterPro" id="IPR019826">
    <property type="entry name" value="Carboxylesterase_B_AS"/>
</dbReference>
<sequence length="564" mass="63399">MKTQLALFLFITIFLVIEADKTRPIVKTPLGNIRGIYQQSHNGRKYKSFEGVPYAKPPVGNLRFQPPERFPAWKGDLLAVRPESECLQYAHIPDNPPERVQGSEDCLYLNIYNPSSEESKILLPVIFLIHGGAFQFGSGHGYRPDYIMDRDLIVVTVNYRLGPLGFLSTGDDVVPGNMGLKDQSLALRWVSENIKYFGGDPGKITLAGLSAGGASVHYHYLSPMSRGLFQGGMSFSGTALDCWTQTEDSIEKGKKLGDKLGCPTDNSKIMIECLMTRPAKSIVQLVGDFMPWLYNPYTPFGPVVEKYTSKSFINRSPVDIIESGDAADVPWLTSVTSEEGLYPAAEFVADKVLMAELNDKWNSIAPHLLDYNYTIKVSDHVNIAEKIRKHYLGVEKIDGTMVLPLIHMIGDRLFVVDGEKAARMMAIANKSPVWFYFYSYRAQFSLSDDFIPSRKDFGVSHGDDVFMVVHRHITQKVNEKNDIIIQELLLNIWQSFANTGIPDAGVEWPELNPFSYALEYLHIASSENIKMDKNSNLGDKKFWNSIDFNENKITPGLGKFKDEF</sequence>
<accession>A0A835CN39</accession>
<dbReference type="PROSITE" id="PS00122">
    <property type="entry name" value="CARBOXYLESTERASE_B_1"/>
    <property type="match status" value="1"/>
</dbReference>
<organism evidence="8 9">
    <name type="scientific">Aphidius gifuensis</name>
    <name type="common">Parasitoid wasp</name>
    <dbReference type="NCBI Taxonomy" id="684658"/>
    <lineage>
        <taxon>Eukaryota</taxon>
        <taxon>Metazoa</taxon>
        <taxon>Ecdysozoa</taxon>
        <taxon>Arthropoda</taxon>
        <taxon>Hexapoda</taxon>
        <taxon>Insecta</taxon>
        <taxon>Pterygota</taxon>
        <taxon>Neoptera</taxon>
        <taxon>Endopterygota</taxon>
        <taxon>Hymenoptera</taxon>
        <taxon>Apocrita</taxon>
        <taxon>Ichneumonoidea</taxon>
        <taxon>Braconidae</taxon>
        <taxon>Aphidiinae</taxon>
        <taxon>Aphidius</taxon>
    </lineage>
</organism>
<dbReference type="SUPFAM" id="SSF53474">
    <property type="entry name" value="alpha/beta-Hydrolases"/>
    <property type="match status" value="1"/>
</dbReference>
<comment type="similarity">
    <text evidence="1 6">Belongs to the type-B carboxylesterase/lipase family.</text>
</comment>
<evidence type="ECO:0000256" key="4">
    <source>
        <dbReference type="ARBA" id="ARBA00023157"/>
    </source>
</evidence>
<evidence type="ECO:0000256" key="1">
    <source>
        <dbReference type="ARBA" id="ARBA00005964"/>
    </source>
</evidence>
<evidence type="ECO:0000313" key="9">
    <source>
        <dbReference type="Proteomes" id="UP000639338"/>
    </source>
</evidence>
<keyword evidence="9" id="KW-1185">Reference proteome</keyword>
<evidence type="ECO:0000256" key="2">
    <source>
        <dbReference type="ARBA" id="ARBA00022487"/>
    </source>
</evidence>
<dbReference type="AlphaFoldDB" id="A0A835CN39"/>
<keyword evidence="6" id="KW-0732">Signal</keyword>
<dbReference type="InterPro" id="IPR002018">
    <property type="entry name" value="CarbesteraseB"/>
</dbReference>
<evidence type="ECO:0000259" key="7">
    <source>
        <dbReference type="Pfam" id="PF00135"/>
    </source>
</evidence>
<dbReference type="Gene3D" id="3.40.50.1820">
    <property type="entry name" value="alpha/beta hydrolase"/>
    <property type="match status" value="1"/>
</dbReference>
<evidence type="ECO:0000256" key="3">
    <source>
        <dbReference type="ARBA" id="ARBA00022801"/>
    </source>
</evidence>
<evidence type="ECO:0000256" key="5">
    <source>
        <dbReference type="ARBA" id="ARBA00023180"/>
    </source>
</evidence>
<dbReference type="Pfam" id="PF00135">
    <property type="entry name" value="COesterase"/>
    <property type="match status" value="1"/>
</dbReference>
<keyword evidence="3 6" id="KW-0378">Hydrolase</keyword>
<reference evidence="8 9" key="1">
    <citation type="submission" date="2020-08" db="EMBL/GenBank/DDBJ databases">
        <title>Aphidius gifuensis genome sequencing and assembly.</title>
        <authorList>
            <person name="Du Z."/>
        </authorList>
    </citation>
    <scope>NUCLEOTIDE SEQUENCE [LARGE SCALE GENOMIC DNA]</scope>
    <source>
        <strain evidence="8">YNYX2018</strain>
        <tissue evidence="8">Adults</tissue>
    </source>
</reference>
<dbReference type="InterPro" id="IPR029058">
    <property type="entry name" value="AB_hydrolase_fold"/>
</dbReference>
<dbReference type="PANTHER" id="PTHR11559">
    <property type="entry name" value="CARBOXYLESTERASE"/>
    <property type="match status" value="1"/>
</dbReference>
<dbReference type="EMBL" id="JACMRX010000005">
    <property type="protein sequence ID" value="KAF7989104.1"/>
    <property type="molecule type" value="Genomic_DNA"/>
</dbReference>
<dbReference type="OrthoDB" id="6846267at2759"/>
<dbReference type="InterPro" id="IPR019819">
    <property type="entry name" value="Carboxylesterase_B_CS"/>
</dbReference>
<name>A0A835CN39_APHGI</name>
<dbReference type="Proteomes" id="UP000639338">
    <property type="component" value="Unassembled WGS sequence"/>
</dbReference>